<feature type="binding site" evidence="7">
    <location>
        <position position="190"/>
    </location>
    <ligand>
        <name>NAD(+)</name>
        <dbReference type="ChEBI" id="CHEBI:57540"/>
    </ligand>
</feature>
<dbReference type="EMBL" id="CP038254">
    <property type="protein sequence ID" value="QBR84789.1"/>
    <property type="molecule type" value="Genomic_DNA"/>
</dbReference>
<dbReference type="GO" id="GO:0004352">
    <property type="term" value="F:glutamate dehydrogenase (NAD+) activity"/>
    <property type="evidence" value="ECO:0007669"/>
    <property type="project" value="TreeGrafter"/>
</dbReference>
<feature type="binding site" evidence="7">
    <location>
        <position position="221"/>
    </location>
    <ligand>
        <name>NAD(+)</name>
        <dbReference type="ChEBI" id="CHEBI:57540"/>
    </ligand>
</feature>
<evidence type="ECO:0000313" key="12">
    <source>
        <dbReference type="Proteomes" id="UP000295517"/>
    </source>
</evidence>
<keyword evidence="7" id="KW-0520">NAD</keyword>
<dbReference type="PIRSF" id="PIRSF000185">
    <property type="entry name" value="Glu_DH"/>
    <property type="match status" value="1"/>
</dbReference>
<dbReference type="SUPFAM" id="SSF51735">
    <property type="entry name" value="NAD(P)-binding Rossmann-fold domains"/>
    <property type="match status" value="1"/>
</dbReference>
<sequence length="434" mass="49092">MNNTHSFFNRSMKWLERAARYLKMDKDAIEKLKHPKSCLKISIPIRMDNGELKIFEGFRVHYEHARGPGKGGIRFHPNVSMNEVTALAFLMTMKCAITGLPFGGSKGAIKVSAKDLTPRELERLSRRYIEMMADFIGPDKDILAPDLYTTPRIMSWMMDEYSTISRKFCPGIVTGKPIPLNGSQGRDTATGRGAYYCIKELEKKRKYSSKKIKVAIQGFGNAAQPVAELLYQDGYKIVAVSDSEGGIYKPDGIKIPDLVQKKKQMESIHDLYCKKSVCELEGNTSSISNEELLTLDVDILIPAAIQDQITSKNADQIQADVIVEIANGPITMEADEILNKKNIMIIPDILANSGGVIVSYFEWTQNKSGYYWDLDTVHEQLKYRITQEFNNVYELKNKYKIDLRSAAYIHALSRYYEAIACEDSYLDISPNDNK</sequence>
<dbReference type="CDD" id="cd01076">
    <property type="entry name" value="NAD_bind_1_Glu_DH"/>
    <property type="match status" value="1"/>
</dbReference>
<feature type="domain" description="Glutamate/phenylalanine/leucine/valine/L-tryptophan dehydrogenase C-terminal" evidence="10">
    <location>
        <begin position="183"/>
        <end position="423"/>
    </location>
</feature>
<dbReference type="GO" id="GO:0000166">
    <property type="term" value="F:nucleotide binding"/>
    <property type="evidence" value="ECO:0007669"/>
    <property type="project" value="UniProtKB-KW"/>
</dbReference>
<dbReference type="Pfam" id="PF00208">
    <property type="entry name" value="ELFV_dehydrog"/>
    <property type="match status" value="1"/>
</dbReference>
<evidence type="ECO:0000313" key="11">
    <source>
        <dbReference type="EMBL" id="QBR84789.1"/>
    </source>
</evidence>
<evidence type="ECO:0000256" key="4">
    <source>
        <dbReference type="ARBA" id="ARBA00048584"/>
    </source>
</evidence>
<evidence type="ECO:0000256" key="1">
    <source>
        <dbReference type="ARBA" id="ARBA00003868"/>
    </source>
</evidence>
<dbReference type="Proteomes" id="UP000295517">
    <property type="component" value="Chromosome"/>
</dbReference>
<organism evidence="11 12">
    <name type="scientific">Legionella israelensis</name>
    <dbReference type="NCBI Taxonomy" id="454"/>
    <lineage>
        <taxon>Bacteria</taxon>
        <taxon>Pseudomonadati</taxon>
        <taxon>Pseudomonadota</taxon>
        <taxon>Gammaproteobacteria</taxon>
        <taxon>Legionellales</taxon>
        <taxon>Legionellaceae</taxon>
        <taxon>Legionella</taxon>
    </lineage>
</organism>
<dbReference type="AlphaFoldDB" id="A0AAX1EIZ1"/>
<dbReference type="InterPro" id="IPR036291">
    <property type="entry name" value="NAD(P)-bd_dom_sf"/>
</dbReference>
<dbReference type="RefSeq" id="WP_135060968.1">
    <property type="nucleotide sequence ID" value="NZ_CP038254.1"/>
</dbReference>
<comment type="similarity">
    <text evidence="2 5 9">Belongs to the Glu/Leu/Phe/Val dehydrogenases family.</text>
</comment>
<feature type="binding site" evidence="7">
    <location>
        <position position="70"/>
    </location>
    <ligand>
        <name>substrate</name>
    </ligand>
</feature>
<dbReference type="InterPro" id="IPR006097">
    <property type="entry name" value="Glu/Leu/Phe/Val/Trp_DH_dimer"/>
</dbReference>
<evidence type="ECO:0000256" key="8">
    <source>
        <dbReference type="PIRSR" id="PIRSR000185-3"/>
    </source>
</evidence>
<dbReference type="InterPro" id="IPR006095">
    <property type="entry name" value="Glu/Leu/Phe/Val/Trp_DH"/>
</dbReference>
<evidence type="ECO:0000256" key="9">
    <source>
        <dbReference type="RuleBase" id="RU004417"/>
    </source>
</evidence>
<evidence type="ECO:0000256" key="5">
    <source>
        <dbReference type="PIRNR" id="PIRNR000185"/>
    </source>
</evidence>
<reference evidence="11 12" key="1">
    <citation type="submission" date="2019-03" db="EMBL/GenBank/DDBJ databases">
        <title>Diverse conjugative elements silence natural transformation in Legionella species.</title>
        <authorList>
            <person name="Durieux I."/>
            <person name="Ginevra C."/>
            <person name="Attaiech L."/>
            <person name="Picq K."/>
            <person name="Juan P.A."/>
            <person name="Jarraud S."/>
            <person name="Charpentier X."/>
        </authorList>
    </citation>
    <scope>NUCLEOTIDE SEQUENCE [LARGE SCALE GENOMIC DNA]</scope>
    <source>
        <strain evidence="11 12">HL-0427-4011</strain>
    </source>
</reference>
<dbReference type="Gene3D" id="3.40.50.720">
    <property type="entry name" value="NAD(P)-binding Rossmann-like Domain"/>
    <property type="match status" value="1"/>
</dbReference>
<gene>
    <name evidence="11" type="ORF">E3983_10740</name>
</gene>
<dbReference type="InterPro" id="IPR046346">
    <property type="entry name" value="Aminoacid_DH-like_N_sf"/>
</dbReference>
<dbReference type="Gene3D" id="3.40.50.10860">
    <property type="entry name" value="Leucine Dehydrogenase, chain A, domain 1"/>
    <property type="match status" value="1"/>
</dbReference>
<comment type="function">
    <text evidence="1">Catalyzes the reversible oxidative deamination of glutamate to alpha-ketoglutarate and ammonia.</text>
</comment>
<feature type="site" description="Important for catalysis" evidence="8">
    <location>
        <position position="146"/>
    </location>
</feature>
<feature type="binding site" evidence="7">
    <location>
        <position position="94"/>
    </location>
    <ligand>
        <name>substrate</name>
    </ligand>
</feature>
<dbReference type="InterPro" id="IPR006096">
    <property type="entry name" value="Glu/Leu/Phe/Val/Trp_DH_C"/>
</dbReference>
<feature type="binding site" evidence="7">
    <location>
        <position position="359"/>
    </location>
    <ligand>
        <name>substrate</name>
    </ligand>
</feature>
<evidence type="ECO:0000256" key="2">
    <source>
        <dbReference type="ARBA" id="ARBA00006382"/>
    </source>
</evidence>
<evidence type="ECO:0000259" key="10">
    <source>
        <dbReference type="SMART" id="SM00839"/>
    </source>
</evidence>
<dbReference type="SMART" id="SM00839">
    <property type="entry name" value="ELFV_dehydrog"/>
    <property type="match status" value="1"/>
</dbReference>
<dbReference type="PRINTS" id="PR00082">
    <property type="entry name" value="GLFDHDRGNASE"/>
</dbReference>
<dbReference type="SUPFAM" id="SSF53223">
    <property type="entry name" value="Aminoacid dehydrogenase-like, N-terminal domain"/>
    <property type="match status" value="1"/>
</dbReference>
<dbReference type="InterPro" id="IPR033922">
    <property type="entry name" value="NAD_bind_Glu_DH"/>
</dbReference>
<proteinExistence type="inferred from homology"/>
<evidence type="ECO:0000256" key="7">
    <source>
        <dbReference type="PIRSR" id="PIRSR000185-2"/>
    </source>
</evidence>
<dbReference type="PANTHER" id="PTHR11606">
    <property type="entry name" value="GLUTAMATE DEHYDROGENASE"/>
    <property type="match status" value="1"/>
</dbReference>
<evidence type="ECO:0000256" key="6">
    <source>
        <dbReference type="PIRSR" id="PIRSR000185-1"/>
    </source>
</evidence>
<feature type="active site" description="Proton donor" evidence="6">
    <location>
        <position position="106"/>
    </location>
</feature>
<protein>
    <recommendedName>
        <fullName evidence="5">Glutamate dehydrogenase</fullName>
    </recommendedName>
</protein>
<keyword evidence="7" id="KW-0547">Nucleotide-binding</keyword>
<dbReference type="PANTHER" id="PTHR11606:SF13">
    <property type="entry name" value="GLUTAMATE DEHYDROGENASE 1, MITOCHONDRIAL"/>
    <property type="match status" value="1"/>
</dbReference>
<evidence type="ECO:0000256" key="3">
    <source>
        <dbReference type="ARBA" id="ARBA00023002"/>
    </source>
</evidence>
<name>A0AAX1EIZ1_9GAMM</name>
<accession>A0AAX1EIZ1</accession>
<comment type="catalytic activity">
    <reaction evidence="4">
        <text>L-glutamate + NADP(+) + H2O = 2-oxoglutarate + NH4(+) + NADPH + H(+)</text>
        <dbReference type="Rhea" id="RHEA:11612"/>
        <dbReference type="ChEBI" id="CHEBI:15377"/>
        <dbReference type="ChEBI" id="CHEBI:15378"/>
        <dbReference type="ChEBI" id="CHEBI:16810"/>
        <dbReference type="ChEBI" id="CHEBI:28938"/>
        <dbReference type="ChEBI" id="CHEBI:29985"/>
        <dbReference type="ChEBI" id="CHEBI:57783"/>
        <dbReference type="ChEBI" id="CHEBI:58349"/>
        <dbReference type="EC" id="1.4.1.4"/>
    </reaction>
</comment>
<dbReference type="InterPro" id="IPR014362">
    <property type="entry name" value="Glu_DH"/>
</dbReference>
<keyword evidence="3 5" id="KW-0560">Oxidoreductase</keyword>
<dbReference type="Pfam" id="PF02812">
    <property type="entry name" value="ELFV_dehydrog_N"/>
    <property type="match status" value="1"/>
</dbReference>
<dbReference type="GO" id="GO:0004354">
    <property type="term" value="F:glutamate dehydrogenase (NADP+) activity"/>
    <property type="evidence" value="ECO:0007669"/>
    <property type="project" value="UniProtKB-EC"/>
</dbReference>
<dbReference type="GO" id="GO:0006538">
    <property type="term" value="P:L-glutamate catabolic process"/>
    <property type="evidence" value="ECO:0007669"/>
    <property type="project" value="TreeGrafter"/>
</dbReference>